<evidence type="ECO:0000256" key="1">
    <source>
        <dbReference type="SAM" id="SignalP"/>
    </source>
</evidence>
<dbReference type="AlphaFoldDB" id="A0A1N6M217"/>
<name>A0A1N6M217_9VIBR</name>
<feature type="chain" id="PRO_5009937106" evidence="1">
    <location>
        <begin position="30"/>
        <end position="416"/>
    </location>
</feature>
<dbReference type="EMBL" id="FSSB01000008">
    <property type="protein sequence ID" value="SIO93441.1"/>
    <property type="molecule type" value="Genomic_DNA"/>
</dbReference>
<evidence type="ECO:0000313" key="3">
    <source>
        <dbReference type="Proteomes" id="UP000184774"/>
    </source>
</evidence>
<dbReference type="Proteomes" id="UP000184774">
    <property type="component" value="Unassembled WGS sequence"/>
</dbReference>
<dbReference type="RefSeq" id="WP_074372027.1">
    <property type="nucleotide sequence ID" value="NZ_AP024908.1"/>
</dbReference>
<proteinExistence type="predicted"/>
<reference evidence="2 3" key="1">
    <citation type="submission" date="2016-12" db="EMBL/GenBank/DDBJ databases">
        <authorList>
            <person name="Song W.-J."/>
            <person name="Kurnit D.M."/>
        </authorList>
    </citation>
    <scope>NUCLEOTIDE SEQUENCE [LARGE SCALE GENOMIC DNA]</scope>
    <source>
        <strain evidence="2 3">CECT 9026</strain>
    </source>
</reference>
<sequence>MLLVNRFKVRILVALCLSFFLFHSPLPAAKDLTPESQLKHDIKYHKFTQKQMHKIRQFLNAESYKSVERSVKQAKIFYAKISDGYKAVPEGRTLKDEYEKLIQEAESTVAGKQNPSIDKKILRLEKVNFYNQIPQIDKLITLLTIGKKKTAKESILSYHDLDFIKENIPDLLAYEDEFRKSFPVLIEKFPEYGVHGSYMTITINMVLDSFKNARVYQASLLERTCNAAAQKQVEKMVKVKDLFMEKRIIAESWLDVFYSNNTDAFINKLIKRDSYCVNNGHPLDKKVTARLGAIKSDIIKQLESNPRKWTFAEYPQQTARMRDLAKKYAKKVGGKLERYGAENDATLFKNSGGFPLYKSYSGVMVIHMKNEPFSRGYFTNFKNPFDGTGYSGISEMLKVSPYVAVFNPNSAVERSY</sequence>
<gene>
    <name evidence="2" type="ORF">VSP9026_01108</name>
</gene>
<protein>
    <submittedName>
        <fullName evidence="2">Uncharacterized protein</fullName>
    </submittedName>
</protein>
<keyword evidence="1" id="KW-0732">Signal</keyword>
<feature type="signal peptide" evidence="1">
    <location>
        <begin position="1"/>
        <end position="29"/>
    </location>
</feature>
<dbReference type="OrthoDB" id="7107793at2"/>
<evidence type="ECO:0000313" key="2">
    <source>
        <dbReference type="EMBL" id="SIO93441.1"/>
    </source>
</evidence>
<accession>A0A1N6M217</accession>
<organism evidence="2 3">
    <name type="scientific">Vibrio spartinae</name>
    <dbReference type="NCBI Taxonomy" id="1918945"/>
    <lineage>
        <taxon>Bacteria</taxon>
        <taxon>Pseudomonadati</taxon>
        <taxon>Pseudomonadota</taxon>
        <taxon>Gammaproteobacteria</taxon>
        <taxon>Vibrionales</taxon>
        <taxon>Vibrionaceae</taxon>
        <taxon>Vibrio</taxon>
    </lineage>
</organism>